<feature type="compositionally biased region" description="Low complexity" evidence="1">
    <location>
        <begin position="456"/>
        <end position="471"/>
    </location>
</feature>
<dbReference type="PANTHER" id="PTHR34257">
    <property type="entry name" value="ADAPTER PROTEIN CIKS"/>
    <property type="match status" value="1"/>
</dbReference>
<sequence>MADIWSLPLAYMPQAVREKIASRVDSSSSETFFLLAEHLGLSPVHISAIYNRSRGDTTVDSSPTKYLFRHLGCKCGYTVGHVQRALLKLDGHFAADVMQDDYHQRLLARSLQMHFPRYPETGRSGVPGSEPSRCNCPACVSQNARSTQNGESTPQSRNETGRCQDSHCSCGEARAPTDRERNSPRTVKRSDSFEINESLAREVLLNNSEEDFNPLANYERRSPDGSANFNEIDPMRLSFSSLTSSSEQEVDSEETNIKTPASDRTNSKTVCSDETNVKRTMSSRDVRSSNLTLDDKIRKINVVCEKGEHGLGLAPNSCDMCKQFRLSLINSEKQPAQLKSGGNLKNGQPEKDAVVKRKAPNVDFNSARNSWPPRSFDMQPNMLVDSEKSVSDKSSLSSARYIYSRQPAQESILESNSERSNCSRIFQNNLDIDEHDQDNDEEHVRNDRHTQSSRLNIQQSDSSNNMISNNSAPPPRLLSTRSDEAVWAKRRKVFVTYSWNANEDDVRFLEEVSRLCGAIDRSGARIRIDCDAESFARRRLNRLDWLDHQYRTADWILVCISPTYSADIKPDNNTANPRESQLNTRSIYDKIRLEYHKNNSRNRRAIPVLFSNFGTTQNHVPDCMSTTIPFQYPAHENEIVQSIFNHAVPFRDE</sequence>
<feature type="domain" description="SEFIR" evidence="2">
    <location>
        <begin position="491"/>
        <end position="641"/>
    </location>
</feature>
<dbReference type="InterPro" id="IPR053047">
    <property type="entry name" value="E3_ubiq_ligase_TRAF3IP2"/>
</dbReference>
<dbReference type="Proteomes" id="UP001164746">
    <property type="component" value="Chromosome 4"/>
</dbReference>
<feature type="compositionally biased region" description="Polar residues" evidence="1">
    <location>
        <begin position="257"/>
        <end position="272"/>
    </location>
</feature>
<organism evidence="3 4">
    <name type="scientific">Mya arenaria</name>
    <name type="common">Soft-shell clam</name>
    <dbReference type="NCBI Taxonomy" id="6604"/>
    <lineage>
        <taxon>Eukaryota</taxon>
        <taxon>Metazoa</taxon>
        <taxon>Spiralia</taxon>
        <taxon>Lophotrochozoa</taxon>
        <taxon>Mollusca</taxon>
        <taxon>Bivalvia</taxon>
        <taxon>Autobranchia</taxon>
        <taxon>Heteroconchia</taxon>
        <taxon>Euheterodonta</taxon>
        <taxon>Imparidentia</taxon>
        <taxon>Neoheterodontei</taxon>
        <taxon>Myida</taxon>
        <taxon>Myoidea</taxon>
        <taxon>Myidae</taxon>
        <taxon>Mya</taxon>
    </lineage>
</organism>
<dbReference type="Pfam" id="PF08357">
    <property type="entry name" value="SEFIR"/>
    <property type="match status" value="1"/>
</dbReference>
<dbReference type="InterPro" id="IPR013568">
    <property type="entry name" value="SEFIR_dom"/>
</dbReference>
<dbReference type="InterPro" id="IPR011029">
    <property type="entry name" value="DEATH-like_dom_sf"/>
</dbReference>
<gene>
    <name evidence="3" type="ORF">MAR_008905</name>
</gene>
<reference evidence="3" key="1">
    <citation type="submission" date="2022-11" db="EMBL/GenBank/DDBJ databases">
        <title>Centuries of genome instability and evolution in soft-shell clam transmissible cancer (bioRxiv).</title>
        <authorList>
            <person name="Hart S.F.M."/>
            <person name="Yonemitsu M.A."/>
            <person name="Giersch R.M."/>
            <person name="Beal B.F."/>
            <person name="Arriagada G."/>
            <person name="Davis B.W."/>
            <person name="Ostrander E.A."/>
            <person name="Goff S.P."/>
            <person name="Metzger M.J."/>
        </authorList>
    </citation>
    <scope>NUCLEOTIDE SEQUENCE</scope>
    <source>
        <strain evidence="3">MELC-2E11</strain>
        <tissue evidence="3">Siphon/mantle</tissue>
    </source>
</reference>
<accession>A0ABY7DX80</accession>
<evidence type="ECO:0000259" key="2">
    <source>
        <dbReference type="Pfam" id="PF08357"/>
    </source>
</evidence>
<evidence type="ECO:0000256" key="1">
    <source>
        <dbReference type="SAM" id="MobiDB-lite"/>
    </source>
</evidence>
<dbReference type="PANTHER" id="PTHR34257:SF2">
    <property type="entry name" value="E3 UBIQUITIN LIGASE TRAF3IP2"/>
    <property type="match status" value="1"/>
</dbReference>
<feature type="region of interest" description="Disordered" evidence="1">
    <location>
        <begin position="433"/>
        <end position="478"/>
    </location>
</feature>
<dbReference type="Gene3D" id="1.10.533.10">
    <property type="entry name" value="Death Domain, Fas"/>
    <property type="match status" value="1"/>
</dbReference>
<dbReference type="EMBL" id="CP111015">
    <property type="protein sequence ID" value="WAR02347.1"/>
    <property type="molecule type" value="Genomic_DNA"/>
</dbReference>
<feature type="region of interest" description="Disordered" evidence="1">
    <location>
        <begin position="240"/>
        <end position="272"/>
    </location>
</feature>
<name>A0ABY7DX80_MYAAR</name>
<feature type="compositionally biased region" description="Basic and acidic residues" evidence="1">
    <location>
        <begin position="175"/>
        <end position="192"/>
    </location>
</feature>
<proteinExistence type="predicted"/>
<keyword evidence="4" id="KW-1185">Reference proteome</keyword>
<dbReference type="SUPFAM" id="SSF47986">
    <property type="entry name" value="DEATH domain"/>
    <property type="match status" value="1"/>
</dbReference>
<feature type="compositionally biased region" description="Polar residues" evidence="1">
    <location>
        <begin position="144"/>
        <end position="158"/>
    </location>
</feature>
<evidence type="ECO:0000313" key="4">
    <source>
        <dbReference type="Proteomes" id="UP001164746"/>
    </source>
</evidence>
<protein>
    <submittedName>
        <fullName evidence="3">CIKS-like protein</fullName>
    </submittedName>
</protein>
<evidence type="ECO:0000313" key="3">
    <source>
        <dbReference type="EMBL" id="WAR02347.1"/>
    </source>
</evidence>
<feature type="region of interest" description="Disordered" evidence="1">
    <location>
        <begin position="144"/>
        <end position="193"/>
    </location>
</feature>